<evidence type="ECO:0000313" key="1">
    <source>
        <dbReference type="EMBL" id="KAK9234933.1"/>
    </source>
</evidence>
<name>A0ACC3STI6_LIPKO</name>
<protein>
    <submittedName>
        <fullName evidence="1">Uncharacterized protein</fullName>
    </submittedName>
</protein>
<keyword evidence="2" id="KW-1185">Reference proteome</keyword>
<gene>
    <name evidence="1" type="ORF">V1525DRAFT_411432</name>
</gene>
<dbReference type="EMBL" id="MU971440">
    <property type="protein sequence ID" value="KAK9234933.1"/>
    <property type="molecule type" value="Genomic_DNA"/>
</dbReference>
<sequence>MTASVFDPSGASSHICCQAESFDDLDTTRRPQLDGLGGGVGLKRYGSNHDCNVRLTTKPVARSYQTCHQTEQHVADSLPPSKPDVSRLPVWGCKAWVLLPAERRKRSEKFKPRSKLGYYVGTEAHNIFRIWMPDANNVIRARDVTFIETGINTQRDPDQTEDNDYVIDFSNDQELERPMATNGGSNSIETDPTPITEDLSNDSSIIVAPPQRSSTIGQHRPATPEEPGNDSTITVAPPTLPHRSDLLGQHPRTSQPEDEIR</sequence>
<comment type="caution">
    <text evidence="1">The sequence shown here is derived from an EMBL/GenBank/DDBJ whole genome shotgun (WGS) entry which is preliminary data.</text>
</comment>
<accession>A0ACC3STI6</accession>
<evidence type="ECO:0000313" key="2">
    <source>
        <dbReference type="Proteomes" id="UP001433508"/>
    </source>
</evidence>
<reference evidence="2" key="1">
    <citation type="journal article" date="2024" name="Front. Bioeng. Biotechnol.">
        <title>Genome-scale model development and genomic sequencing of the oleaginous clade Lipomyces.</title>
        <authorList>
            <person name="Czajka J.J."/>
            <person name="Han Y."/>
            <person name="Kim J."/>
            <person name="Mondo S.J."/>
            <person name="Hofstad B.A."/>
            <person name="Robles A."/>
            <person name="Haridas S."/>
            <person name="Riley R."/>
            <person name="LaButti K."/>
            <person name="Pangilinan J."/>
            <person name="Andreopoulos W."/>
            <person name="Lipzen A."/>
            <person name="Yan J."/>
            <person name="Wang M."/>
            <person name="Ng V."/>
            <person name="Grigoriev I.V."/>
            <person name="Spatafora J.W."/>
            <person name="Magnuson J.K."/>
            <person name="Baker S.E."/>
            <person name="Pomraning K.R."/>
        </authorList>
    </citation>
    <scope>NUCLEOTIDE SEQUENCE [LARGE SCALE GENOMIC DNA]</scope>
    <source>
        <strain evidence="2">CBS 7786</strain>
    </source>
</reference>
<organism evidence="1 2">
    <name type="scientific">Lipomyces kononenkoae</name>
    <name type="common">Yeast</name>
    <dbReference type="NCBI Taxonomy" id="34357"/>
    <lineage>
        <taxon>Eukaryota</taxon>
        <taxon>Fungi</taxon>
        <taxon>Dikarya</taxon>
        <taxon>Ascomycota</taxon>
        <taxon>Saccharomycotina</taxon>
        <taxon>Lipomycetes</taxon>
        <taxon>Lipomycetales</taxon>
        <taxon>Lipomycetaceae</taxon>
        <taxon>Lipomyces</taxon>
    </lineage>
</organism>
<proteinExistence type="predicted"/>
<dbReference type="Proteomes" id="UP001433508">
    <property type="component" value="Unassembled WGS sequence"/>
</dbReference>